<accession>A0A4P7NEF5</accession>
<sequence length="55" mass="6510">MKEQKWKDCLRLCQSNHASDPEYIKYDFAQCYRDCKSLDPRIGQPCRFNGITIVP</sequence>
<protein>
    <submittedName>
        <fullName evidence="1">Uncharacterized protein</fullName>
    </submittedName>
</protein>
<dbReference type="AlphaFoldDB" id="A0A4P7NEF5"/>
<evidence type="ECO:0000313" key="1">
    <source>
        <dbReference type="EMBL" id="QBZ60229.1"/>
    </source>
</evidence>
<organism evidence="1 2">
    <name type="scientific">Pyricularia oryzae</name>
    <name type="common">Rice blast fungus</name>
    <name type="synonym">Magnaporthe oryzae</name>
    <dbReference type="NCBI Taxonomy" id="318829"/>
    <lineage>
        <taxon>Eukaryota</taxon>
        <taxon>Fungi</taxon>
        <taxon>Dikarya</taxon>
        <taxon>Ascomycota</taxon>
        <taxon>Pezizomycotina</taxon>
        <taxon>Sordariomycetes</taxon>
        <taxon>Sordariomycetidae</taxon>
        <taxon>Magnaporthales</taxon>
        <taxon>Pyriculariaceae</taxon>
        <taxon>Pyricularia</taxon>
    </lineage>
</organism>
<proteinExistence type="predicted"/>
<gene>
    <name evidence="1" type="ORF">PoMZ_07167</name>
</gene>
<dbReference type="EMBL" id="CP034207">
    <property type="protein sequence ID" value="QBZ60229.1"/>
    <property type="molecule type" value="Genomic_DNA"/>
</dbReference>
<dbReference type="Proteomes" id="UP000294847">
    <property type="component" value="Chromosome 4"/>
</dbReference>
<reference evidence="1 2" key="1">
    <citation type="journal article" date="2019" name="Mol. Biol. Evol.">
        <title>Blast fungal genomes show frequent chromosomal changes, gene gains and losses, and effector gene turnover.</title>
        <authorList>
            <person name="Gomez Luciano L.B."/>
            <person name="Jason Tsai I."/>
            <person name="Chuma I."/>
            <person name="Tosa Y."/>
            <person name="Chen Y.H."/>
            <person name="Li J.Y."/>
            <person name="Li M.Y."/>
            <person name="Jade Lu M.Y."/>
            <person name="Nakayashiki H."/>
            <person name="Li W.H."/>
        </authorList>
    </citation>
    <scope>NUCLEOTIDE SEQUENCE [LARGE SCALE GENOMIC DNA]</scope>
    <source>
        <strain evidence="1">MZ5-1-6</strain>
    </source>
</reference>
<name>A0A4P7NEF5_PYROR</name>
<evidence type="ECO:0000313" key="2">
    <source>
        <dbReference type="Proteomes" id="UP000294847"/>
    </source>
</evidence>